<evidence type="ECO:0000313" key="3">
    <source>
        <dbReference type="Proteomes" id="UP000006882"/>
    </source>
</evidence>
<dbReference type="AlphaFoldDB" id="A0A251N1Z3"/>
<keyword evidence="3" id="KW-1185">Reference proteome</keyword>
<name>A0A251N1Z3_PRUPE</name>
<evidence type="ECO:0000256" key="1">
    <source>
        <dbReference type="SAM" id="Phobius"/>
    </source>
</evidence>
<reference evidence="2 3" key="1">
    <citation type="journal article" date="2013" name="Nat. Genet.">
        <title>The high-quality draft genome of peach (Prunus persica) identifies unique patterns of genetic diversity, domestication and genome evolution.</title>
        <authorList>
            <consortium name="International Peach Genome Initiative"/>
            <person name="Verde I."/>
            <person name="Abbott A.G."/>
            <person name="Scalabrin S."/>
            <person name="Jung S."/>
            <person name="Shu S."/>
            <person name="Marroni F."/>
            <person name="Zhebentyayeva T."/>
            <person name="Dettori M.T."/>
            <person name="Grimwood J."/>
            <person name="Cattonaro F."/>
            <person name="Zuccolo A."/>
            <person name="Rossini L."/>
            <person name="Jenkins J."/>
            <person name="Vendramin E."/>
            <person name="Meisel L.A."/>
            <person name="Decroocq V."/>
            <person name="Sosinski B."/>
            <person name="Prochnik S."/>
            <person name="Mitros T."/>
            <person name="Policriti A."/>
            <person name="Cipriani G."/>
            <person name="Dondini L."/>
            <person name="Ficklin S."/>
            <person name="Goodstein D.M."/>
            <person name="Xuan P."/>
            <person name="Del Fabbro C."/>
            <person name="Aramini V."/>
            <person name="Copetti D."/>
            <person name="Gonzalez S."/>
            <person name="Horner D.S."/>
            <person name="Falchi R."/>
            <person name="Lucas S."/>
            <person name="Mica E."/>
            <person name="Maldonado J."/>
            <person name="Lazzari B."/>
            <person name="Bielenberg D."/>
            <person name="Pirona R."/>
            <person name="Miculan M."/>
            <person name="Barakat A."/>
            <person name="Testolin R."/>
            <person name="Stella A."/>
            <person name="Tartarini S."/>
            <person name="Tonutti P."/>
            <person name="Arus P."/>
            <person name="Orellana A."/>
            <person name="Wells C."/>
            <person name="Main D."/>
            <person name="Vizzotto G."/>
            <person name="Silva H."/>
            <person name="Salamini F."/>
            <person name="Schmutz J."/>
            <person name="Morgante M."/>
            <person name="Rokhsar D.S."/>
        </authorList>
    </citation>
    <scope>NUCLEOTIDE SEQUENCE [LARGE SCALE GENOMIC DNA]</scope>
    <source>
        <strain evidence="3">cv. Nemared</strain>
    </source>
</reference>
<organism evidence="2 3">
    <name type="scientific">Prunus persica</name>
    <name type="common">Peach</name>
    <name type="synonym">Amygdalus persica</name>
    <dbReference type="NCBI Taxonomy" id="3760"/>
    <lineage>
        <taxon>Eukaryota</taxon>
        <taxon>Viridiplantae</taxon>
        <taxon>Streptophyta</taxon>
        <taxon>Embryophyta</taxon>
        <taxon>Tracheophyta</taxon>
        <taxon>Spermatophyta</taxon>
        <taxon>Magnoliopsida</taxon>
        <taxon>eudicotyledons</taxon>
        <taxon>Gunneridae</taxon>
        <taxon>Pentapetalae</taxon>
        <taxon>rosids</taxon>
        <taxon>fabids</taxon>
        <taxon>Rosales</taxon>
        <taxon>Rosaceae</taxon>
        <taxon>Amygdaloideae</taxon>
        <taxon>Amygdaleae</taxon>
        <taxon>Prunus</taxon>
    </lineage>
</organism>
<evidence type="ECO:0000313" key="2">
    <source>
        <dbReference type="EMBL" id="ONH93370.1"/>
    </source>
</evidence>
<keyword evidence="1" id="KW-1133">Transmembrane helix</keyword>
<dbReference type="EMBL" id="CM007658">
    <property type="protein sequence ID" value="ONH93370.1"/>
    <property type="molecule type" value="Genomic_DNA"/>
</dbReference>
<sequence length="99" mass="10952">MPPSAEYVYWIFVWCSLLQGLVGLGPLGGTGPLSICMIKGKKEGGLTPLICKTSFFILVTIKFSSPCNTLQASYEYMFRRTTTTMATKIRCTNFILLGK</sequence>
<gene>
    <name evidence="2" type="ORF">PRUPE_8G228500</name>
</gene>
<dbReference type="Gramene" id="ONH93370">
    <property type="protein sequence ID" value="ONH93370"/>
    <property type="gene ID" value="PRUPE_8G228500"/>
</dbReference>
<keyword evidence="1" id="KW-0472">Membrane</keyword>
<feature type="transmembrane region" description="Helical" evidence="1">
    <location>
        <begin position="7"/>
        <end position="27"/>
    </location>
</feature>
<protein>
    <submittedName>
        <fullName evidence="2">Uncharacterized protein</fullName>
    </submittedName>
</protein>
<keyword evidence="1" id="KW-0812">Transmembrane</keyword>
<proteinExistence type="predicted"/>
<dbReference type="Proteomes" id="UP000006882">
    <property type="component" value="Chromosome G8"/>
</dbReference>
<accession>A0A251N1Z3</accession>